<evidence type="ECO:0000256" key="10">
    <source>
        <dbReference type="SAM" id="MobiDB-lite"/>
    </source>
</evidence>
<evidence type="ECO:0000256" key="2">
    <source>
        <dbReference type="ARBA" id="ARBA00004651"/>
    </source>
</evidence>
<keyword evidence="9 11" id="KW-0472">Membrane</keyword>
<dbReference type="AlphaFoldDB" id="A0A5J5DCL1"/>
<feature type="transmembrane region" description="Helical" evidence="11">
    <location>
        <begin position="232"/>
        <end position="252"/>
    </location>
</feature>
<dbReference type="InterPro" id="IPR004031">
    <property type="entry name" value="PMP22/EMP/MP20/Claudin"/>
</dbReference>
<feature type="region of interest" description="Disordered" evidence="10">
    <location>
        <begin position="118"/>
        <end position="150"/>
    </location>
</feature>
<comment type="subcellular location">
    <subcellularLocation>
        <location evidence="1">Cell junction</location>
        <location evidence="1">Tight junction</location>
    </subcellularLocation>
    <subcellularLocation>
        <location evidence="2">Cell membrane</location>
        <topology evidence="2">Multi-pass membrane protein</topology>
    </subcellularLocation>
</comment>
<keyword evidence="13" id="KW-1185">Reference proteome</keyword>
<dbReference type="Pfam" id="PF00822">
    <property type="entry name" value="PMP22_Claudin"/>
    <property type="match status" value="1"/>
</dbReference>
<evidence type="ECO:0000256" key="9">
    <source>
        <dbReference type="ARBA" id="ARBA00023136"/>
    </source>
</evidence>
<feature type="transmembrane region" description="Helical" evidence="11">
    <location>
        <begin position="317"/>
        <end position="340"/>
    </location>
</feature>
<dbReference type="InterPro" id="IPR017974">
    <property type="entry name" value="Claudin_CS"/>
</dbReference>
<name>A0A5J5DCL1_9PERO</name>
<evidence type="ECO:0000256" key="3">
    <source>
        <dbReference type="ARBA" id="ARBA00008295"/>
    </source>
</evidence>
<evidence type="ECO:0000256" key="6">
    <source>
        <dbReference type="ARBA" id="ARBA00022692"/>
    </source>
</evidence>
<dbReference type="Proteomes" id="UP000327493">
    <property type="component" value="Chromosome 9"/>
</dbReference>
<evidence type="ECO:0000256" key="8">
    <source>
        <dbReference type="ARBA" id="ARBA00022989"/>
    </source>
</evidence>
<keyword evidence="7" id="KW-0965">Cell junction</keyword>
<dbReference type="Gene3D" id="1.20.140.150">
    <property type="match status" value="1"/>
</dbReference>
<keyword evidence="5" id="KW-1003">Cell membrane</keyword>
<gene>
    <name evidence="12" type="ORF">FQN60_013066</name>
</gene>
<evidence type="ECO:0000256" key="1">
    <source>
        <dbReference type="ARBA" id="ARBA00004435"/>
    </source>
</evidence>
<accession>A0A5J5DCL1</accession>
<evidence type="ECO:0000313" key="12">
    <source>
        <dbReference type="EMBL" id="KAA8589701.1"/>
    </source>
</evidence>
<dbReference type="PROSITE" id="PS01346">
    <property type="entry name" value="CLAUDIN"/>
    <property type="match status" value="1"/>
</dbReference>
<feature type="transmembrane region" description="Helical" evidence="11">
    <location>
        <begin position="273"/>
        <end position="297"/>
    </location>
</feature>
<evidence type="ECO:0000256" key="5">
    <source>
        <dbReference type="ARBA" id="ARBA00022475"/>
    </source>
</evidence>
<reference evidence="12 13" key="1">
    <citation type="submission" date="2019-08" db="EMBL/GenBank/DDBJ databases">
        <title>A chromosome-level genome assembly, high-density linkage maps, and genome scans reveal the genomic architecture of hybrid incompatibilities underlying speciation via character displacement in darters (Percidae: Etheostominae).</title>
        <authorList>
            <person name="Moran R.L."/>
            <person name="Catchen J.M."/>
            <person name="Fuller R.C."/>
        </authorList>
    </citation>
    <scope>NUCLEOTIDE SEQUENCE [LARGE SCALE GENOMIC DNA]</scope>
    <source>
        <strain evidence="12">EspeVRDwgs_2016</strain>
        <tissue evidence="12">Muscle</tissue>
    </source>
</reference>
<comment type="caution">
    <text evidence="12">The sequence shown here is derived from an EMBL/GenBank/DDBJ whole genome shotgun (WGS) entry which is preliminary data.</text>
</comment>
<feature type="compositionally biased region" description="Basic and acidic residues" evidence="10">
    <location>
        <begin position="139"/>
        <end position="150"/>
    </location>
</feature>
<dbReference type="GO" id="GO:0005886">
    <property type="term" value="C:plasma membrane"/>
    <property type="evidence" value="ECO:0007669"/>
    <property type="project" value="UniProtKB-SubCell"/>
</dbReference>
<organism evidence="12 13">
    <name type="scientific">Etheostoma spectabile</name>
    <name type="common">orangethroat darter</name>
    <dbReference type="NCBI Taxonomy" id="54343"/>
    <lineage>
        <taxon>Eukaryota</taxon>
        <taxon>Metazoa</taxon>
        <taxon>Chordata</taxon>
        <taxon>Craniata</taxon>
        <taxon>Vertebrata</taxon>
        <taxon>Euteleostomi</taxon>
        <taxon>Actinopterygii</taxon>
        <taxon>Neopterygii</taxon>
        <taxon>Teleostei</taxon>
        <taxon>Neoteleostei</taxon>
        <taxon>Acanthomorphata</taxon>
        <taxon>Eupercaria</taxon>
        <taxon>Perciformes</taxon>
        <taxon>Percoidei</taxon>
        <taxon>Percidae</taxon>
        <taxon>Etheostomatinae</taxon>
        <taxon>Etheostoma</taxon>
    </lineage>
</organism>
<evidence type="ECO:0000313" key="13">
    <source>
        <dbReference type="Proteomes" id="UP000327493"/>
    </source>
</evidence>
<feature type="compositionally biased region" description="Polar residues" evidence="10">
    <location>
        <begin position="118"/>
        <end position="133"/>
    </location>
</feature>
<dbReference type="PANTHER" id="PTHR12002">
    <property type="entry name" value="CLAUDIN"/>
    <property type="match status" value="1"/>
</dbReference>
<dbReference type="InterPro" id="IPR006187">
    <property type="entry name" value="Claudin"/>
</dbReference>
<dbReference type="EMBL" id="VOFY01000009">
    <property type="protein sequence ID" value="KAA8589701.1"/>
    <property type="molecule type" value="Genomic_DNA"/>
</dbReference>
<keyword evidence="8 11" id="KW-1133">Transmembrane helix</keyword>
<protein>
    <submittedName>
        <fullName evidence="12">Uncharacterized protein</fullName>
    </submittedName>
</protein>
<dbReference type="PRINTS" id="PR01077">
    <property type="entry name" value="CLAUDIN"/>
</dbReference>
<keyword evidence="4" id="KW-0796">Tight junction</keyword>
<feature type="transmembrane region" description="Helical" evidence="11">
    <location>
        <begin position="159"/>
        <end position="183"/>
    </location>
</feature>
<dbReference type="GO" id="GO:0005923">
    <property type="term" value="C:bicellular tight junction"/>
    <property type="evidence" value="ECO:0007669"/>
    <property type="project" value="UniProtKB-SubCell"/>
</dbReference>
<evidence type="ECO:0000256" key="7">
    <source>
        <dbReference type="ARBA" id="ARBA00022949"/>
    </source>
</evidence>
<sequence length="539" mass="58886">MERRRQTRGKLPLFCCFVWGREQAEPLGISVGMPNITLIPQQQKSSTELLGLSAGAGRAAPSRLSLPGVVVDKKHSAIVVPGFLPARGQRQLRALSPLTAADPRHSVGMFRSRLDVQQASPSEVQPQKKNSCGSVKRGGQRERESERERARERKMDTCACALELMGMLVYVGAWLCALTTTLLPQWLTMSTALLPVESYEQGLWETCVVQDVGGMECRAYDSLLGLPSDLKLARILMCASLAVGMLGMLVAIPGLHLVNSCKERRSSRTKRTLIIMGGVLGMISGVLCLIPVSYMAHLAVMRFFDEKIPDVVPRWEFGDALFCGWVGGFLLIVAGLLLLASCSCSQAEPPPGQQRRYHVMNTDVSFRKRSEMKSTRDNDVVTEAYGGRGMTDFDLEDIESGSASQAHRARKHRVYREAPSYPLTPGRLQGGGAGSSQCEGSYQQGRQRKTTAEMFSLITITGIKSGMEHLTTLHEGSELPFIHFWDLLTCLLSSASYPGHMSWAPSQPDLLRSFLAWGPGPCSGSRVSLGASVLRAAQA</sequence>
<keyword evidence="6 11" id="KW-0812">Transmembrane</keyword>
<proteinExistence type="inferred from homology"/>
<dbReference type="GO" id="GO:0005198">
    <property type="term" value="F:structural molecule activity"/>
    <property type="evidence" value="ECO:0007669"/>
    <property type="project" value="InterPro"/>
</dbReference>
<evidence type="ECO:0000256" key="4">
    <source>
        <dbReference type="ARBA" id="ARBA00022427"/>
    </source>
</evidence>
<evidence type="ECO:0000256" key="11">
    <source>
        <dbReference type="SAM" id="Phobius"/>
    </source>
</evidence>
<comment type="similarity">
    <text evidence="3">Belongs to the claudin family.</text>
</comment>